<keyword evidence="3 5" id="KW-1133">Transmembrane helix</keyword>
<dbReference type="UniPathway" id="UPA00378"/>
<evidence type="ECO:0000256" key="1">
    <source>
        <dbReference type="ARBA" id="ARBA00004127"/>
    </source>
</evidence>
<comment type="subcellular location">
    <subcellularLocation>
        <location evidence="1">Endomembrane system</location>
        <topology evidence="1">Multi-pass membrane protein</topology>
    </subcellularLocation>
    <subcellularLocation>
        <location evidence="5">Endoplasmic reticulum membrane</location>
    </subcellularLocation>
</comment>
<dbReference type="OrthoDB" id="541710at2759"/>
<comment type="pathway">
    <text evidence="5">Protein modification; protein glycosylation.</text>
</comment>
<gene>
    <name evidence="8" type="ORF">G6O67_003129</name>
</gene>
<feature type="compositionally biased region" description="Basic and acidic residues" evidence="6">
    <location>
        <begin position="47"/>
        <end position="56"/>
    </location>
</feature>
<dbReference type="GO" id="GO:0003865">
    <property type="term" value="F:3-oxo-5-alpha-steroid 4-dehydrogenase activity"/>
    <property type="evidence" value="ECO:0007669"/>
    <property type="project" value="TreeGrafter"/>
</dbReference>
<dbReference type="PANTHER" id="PTHR14624">
    <property type="entry name" value="DFG10 PROTEIN"/>
    <property type="match status" value="1"/>
</dbReference>
<dbReference type="GO" id="GO:0102389">
    <property type="term" value="F:polyprenol reductase activity"/>
    <property type="evidence" value="ECO:0007669"/>
    <property type="project" value="UniProtKB-UniRule"/>
</dbReference>
<keyword evidence="5" id="KW-0256">Endoplasmic reticulum</keyword>
<feature type="transmembrane region" description="Helical" evidence="5">
    <location>
        <begin position="207"/>
        <end position="227"/>
    </location>
</feature>
<keyword evidence="4 5" id="KW-0472">Membrane</keyword>
<name>A0A8H4PVV0_9HYPO</name>
<organism evidence="8 9">
    <name type="scientific">Ophiocordyceps sinensis</name>
    <dbReference type="NCBI Taxonomy" id="72228"/>
    <lineage>
        <taxon>Eukaryota</taxon>
        <taxon>Fungi</taxon>
        <taxon>Dikarya</taxon>
        <taxon>Ascomycota</taxon>
        <taxon>Pezizomycotina</taxon>
        <taxon>Sordariomycetes</taxon>
        <taxon>Hypocreomycetidae</taxon>
        <taxon>Hypocreales</taxon>
        <taxon>Ophiocordycipitaceae</taxon>
        <taxon>Ophiocordyceps</taxon>
    </lineage>
</organism>
<dbReference type="Proteomes" id="UP000557566">
    <property type="component" value="Unassembled WGS sequence"/>
</dbReference>
<reference evidence="8 9" key="1">
    <citation type="journal article" date="2020" name="Genome Biol. Evol.">
        <title>A new high-quality draft genome assembly of the Chinese cordyceps Ophiocordyceps sinensis.</title>
        <authorList>
            <person name="Shu R."/>
            <person name="Zhang J."/>
            <person name="Meng Q."/>
            <person name="Zhang H."/>
            <person name="Zhou G."/>
            <person name="Li M."/>
            <person name="Wu P."/>
            <person name="Zhao Y."/>
            <person name="Chen C."/>
            <person name="Qin Q."/>
        </authorList>
    </citation>
    <scope>NUCLEOTIDE SEQUENCE [LARGE SCALE GENOMIC DNA]</scope>
    <source>
        <strain evidence="8 9">IOZ07</strain>
    </source>
</reference>
<feature type="transmembrane region" description="Helical" evidence="5">
    <location>
        <begin position="278"/>
        <end position="298"/>
    </location>
</feature>
<evidence type="ECO:0000256" key="5">
    <source>
        <dbReference type="RuleBase" id="RU367081"/>
    </source>
</evidence>
<keyword evidence="5" id="KW-0560">Oxidoreductase</keyword>
<keyword evidence="9" id="KW-1185">Reference proteome</keyword>
<evidence type="ECO:0000256" key="2">
    <source>
        <dbReference type="ARBA" id="ARBA00022692"/>
    </source>
</evidence>
<feature type="transmembrane region" description="Helical" evidence="5">
    <location>
        <begin position="6"/>
        <end position="29"/>
    </location>
</feature>
<dbReference type="PROSITE" id="PS50244">
    <property type="entry name" value="S5A_REDUCTASE"/>
    <property type="match status" value="1"/>
</dbReference>
<dbReference type="InterPro" id="IPR001104">
    <property type="entry name" value="3-oxo-5_a-steroid_4-DH_C"/>
</dbReference>
<dbReference type="AlphaFoldDB" id="A0A8H4PVV0"/>
<keyword evidence="2 5" id="KW-0812">Transmembrane</keyword>
<evidence type="ECO:0000259" key="7">
    <source>
        <dbReference type="Pfam" id="PF02544"/>
    </source>
</evidence>
<feature type="domain" description="3-oxo-5-alpha-steroid 4-dehydrogenase C-terminal" evidence="7">
    <location>
        <begin position="184"/>
        <end position="325"/>
    </location>
</feature>
<dbReference type="GO" id="GO:0016095">
    <property type="term" value="P:polyprenol catabolic process"/>
    <property type="evidence" value="ECO:0007669"/>
    <property type="project" value="UniProtKB-UniRule"/>
</dbReference>
<dbReference type="GO" id="GO:0006488">
    <property type="term" value="P:dolichol-linked oligosaccharide biosynthetic process"/>
    <property type="evidence" value="ECO:0007669"/>
    <property type="project" value="UniProtKB-UniRule"/>
</dbReference>
<dbReference type="GO" id="GO:0160198">
    <property type="term" value="F:polyprenal reductase activity"/>
    <property type="evidence" value="ECO:0007669"/>
    <property type="project" value="UniProtKB-EC"/>
</dbReference>
<accession>A0A8H4PVV0</accession>
<evidence type="ECO:0000313" key="8">
    <source>
        <dbReference type="EMBL" id="KAF4511321.1"/>
    </source>
</evidence>
<evidence type="ECO:0000256" key="3">
    <source>
        <dbReference type="ARBA" id="ARBA00022989"/>
    </source>
</evidence>
<feature type="transmembrane region" description="Helical" evidence="5">
    <location>
        <begin position="172"/>
        <end position="192"/>
    </location>
</feature>
<dbReference type="InterPro" id="IPR039698">
    <property type="entry name" value="Dfg10/SRD5A3"/>
</dbReference>
<comment type="catalytic activity">
    <reaction evidence="5">
        <text>a di-trans,poly-cis-dolichal + NADP(+) = a di-trans,poly-cis-polyprenal + NADPH + H(+)</text>
        <dbReference type="Rhea" id="RHEA:80727"/>
        <dbReference type="Rhea" id="RHEA-COMP:19536"/>
        <dbReference type="Rhea" id="RHEA-COMP:19537"/>
        <dbReference type="ChEBI" id="CHEBI:15378"/>
        <dbReference type="ChEBI" id="CHEBI:57783"/>
        <dbReference type="ChEBI" id="CHEBI:58349"/>
        <dbReference type="ChEBI" id="CHEBI:231623"/>
        <dbReference type="ChEBI" id="CHEBI:231637"/>
        <dbReference type="EC" id="1.3.1.94"/>
    </reaction>
    <physiologicalReaction direction="right-to-left" evidence="5">
        <dbReference type="Rhea" id="RHEA:80729"/>
    </physiologicalReaction>
</comment>
<comment type="caution">
    <text evidence="8">The sequence shown here is derived from an EMBL/GenBank/DDBJ whole genome shotgun (WGS) entry which is preliminary data.</text>
</comment>
<comment type="similarity">
    <text evidence="5">Belongs to the steroid 5-alpha reductase family. Polyprenal reductase subfamily.</text>
</comment>
<dbReference type="GO" id="GO:0005789">
    <property type="term" value="C:endoplasmic reticulum membrane"/>
    <property type="evidence" value="ECO:0007669"/>
    <property type="project" value="UniProtKB-SubCell"/>
</dbReference>
<protein>
    <recommendedName>
        <fullName evidence="5">Polyprenal reductase</fullName>
        <ecNumber evidence="5">1.3.1.94</ecNumber>
    </recommendedName>
</protein>
<dbReference type="PANTHER" id="PTHR14624:SF0">
    <property type="entry name" value="POLYPRENOL REDUCTASE"/>
    <property type="match status" value="1"/>
</dbReference>
<evidence type="ECO:0000256" key="6">
    <source>
        <dbReference type="SAM" id="MobiDB-lite"/>
    </source>
</evidence>
<feature type="transmembrane region" description="Helical" evidence="5">
    <location>
        <begin position="248"/>
        <end position="272"/>
    </location>
</feature>
<evidence type="ECO:0000313" key="9">
    <source>
        <dbReference type="Proteomes" id="UP000557566"/>
    </source>
</evidence>
<dbReference type="EC" id="1.3.1.94" evidence="5"/>
<sequence length="325" mass="35553">MLDTVVAAMSPALYCQTFFLAAAAGILALQMLPRRLRAALTEYGARRPDADDDARRSSSSSAAVHGQPQSAQSSPPGLIASLAGLIRHHGQVPHSWFWHFYLVSLSWSVFWAWQYLSRGSAMETLARAQARSDAPSTQMGRVILAWSMLALQGARRLYECFRVVKPGPSPMLVAHWIMGLAFYTAINTSVWVHGSGPIIASWASREYPVLLTTRVPFALALFFAAWLKQNECHSYLAGLNKYTLPSGGLFSHIVCPHYTCESVIYLAIALMAAPAGSLFNASVLCGLTFVVVNLGATAHGTKQWYAAKFGPEPVASRWNMIPFVF</sequence>
<comment type="function">
    <text evidence="5">Plays a key role in early steps of protein N-linked glycosylation by being involved in the conversion of polyprenol into dolichol. Acts as a polyprenal reductase that mediates the reduction of polyprenal into dolichal in a NADP-dependent mechanism. Dolichols are required for the synthesis of dolichol-linked monosaccharides and the oligosaccharide precursor used for N-glycosylation.</text>
</comment>
<keyword evidence="5" id="KW-0521">NADP</keyword>
<evidence type="ECO:0000256" key="4">
    <source>
        <dbReference type="ARBA" id="ARBA00023136"/>
    </source>
</evidence>
<dbReference type="EMBL" id="JAAVMX010000003">
    <property type="protein sequence ID" value="KAF4511321.1"/>
    <property type="molecule type" value="Genomic_DNA"/>
</dbReference>
<dbReference type="Pfam" id="PF02544">
    <property type="entry name" value="Steroid_dh"/>
    <property type="match status" value="1"/>
</dbReference>
<feature type="region of interest" description="Disordered" evidence="6">
    <location>
        <begin position="47"/>
        <end position="75"/>
    </location>
</feature>
<proteinExistence type="inferred from homology"/>
<feature type="transmembrane region" description="Helical" evidence="5">
    <location>
        <begin position="96"/>
        <end position="114"/>
    </location>
</feature>